<accession>A0A5C3EQM5</accession>
<name>A0A5C3EQM5_9BASI</name>
<dbReference type="AlphaFoldDB" id="A0A5C3EQM5"/>
<reference evidence="2 3" key="1">
    <citation type="submission" date="2018-03" db="EMBL/GenBank/DDBJ databases">
        <authorList>
            <person name="Guldener U."/>
        </authorList>
    </citation>
    <scope>NUCLEOTIDE SEQUENCE [LARGE SCALE GENOMIC DNA]</scope>
    <source>
        <strain evidence="2 3">NBRC100155</strain>
    </source>
</reference>
<dbReference type="OrthoDB" id="2552414at2759"/>
<proteinExistence type="predicted"/>
<evidence type="ECO:0000313" key="3">
    <source>
        <dbReference type="Proteomes" id="UP000324022"/>
    </source>
</evidence>
<evidence type="ECO:0000256" key="1">
    <source>
        <dbReference type="SAM" id="MobiDB-lite"/>
    </source>
</evidence>
<sequence>MLARSSGRLLAQTSITVTATRPTIRLATPFLTRNLLTARSITSSPIARNTVEQDDPEKANHFHRLEYMLSEPSEPNQITLVSELQDDQISFLPLVIRAHNLWQPPPSGLPLPLRENPSLLKDPATAHLCPEFLYNSFHFPSQRHLQRFHRELVSTLQGKFRKVEPVLLLDPSSKTLTIGLPSHVGIQPPYPARENANQVKEMLEKYRAEQTSEQEKRDIAKKMRSYAIPHGFKHHCHAISFYLSTLFNSVRNVAEEEIGWVNFSNMGTLEGSTRTSAGGEDASSADGVEESVPVDVGSNATKGIAKKASKEWRRDRRNKQPKGAAKPTAKKQQSMADRLRSVTPKVVQDGVELKADDPRLPEAGTFVAQDGDKHKVSDGVDTLEEHVPFPNPTAEEMGIKKPTET</sequence>
<feature type="compositionally biased region" description="Basic and acidic residues" evidence="1">
    <location>
        <begin position="351"/>
        <end position="360"/>
    </location>
</feature>
<gene>
    <name evidence="2" type="ORF">UTRI_02644</name>
</gene>
<dbReference type="Proteomes" id="UP000324022">
    <property type="component" value="Unassembled WGS sequence"/>
</dbReference>
<feature type="region of interest" description="Disordered" evidence="1">
    <location>
        <begin position="272"/>
        <end position="405"/>
    </location>
</feature>
<feature type="compositionally biased region" description="Basic and acidic residues" evidence="1">
    <location>
        <begin position="370"/>
        <end position="387"/>
    </location>
</feature>
<evidence type="ECO:0000313" key="2">
    <source>
        <dbReference type="EMBL" id="SPO32087.1"/>
    </source>
</evidence>
<keyword evidence="3" id="KW-1185">Reference proteome</keyword>
<organism evidence="2 3">
    <name type="scientific">Ustilago trichophora</name>
    <dbReference type="NCBI Taxonomy" id="86804"/>
    <lineage>
        <taxon>Eukaryota</taxon>
        <taxon>Fungi</taxon>
        <taxon>Dikarya</taxon>
        <taxon>Basidiomycota</taxon>
        <taxon>Ustilaginomycotina</taxon>
        <taxon>Ustilaginomycetes</taxon>
        <taxon>Ustilaginales</taxon>
        <taxon>Ustilaginaceae</taxon>
        <taxon>Ustilago</taxon>
    </lineage>
</organism>
<dbReference type="EMBL" id="OOIN01000043">
    <property type="protein sequence ID" value="SPO32087.1"/>
    <property type="molecule type" value="Genomic_DNA"/>
</dbReference>
<protein>
    <submittedName>
        <fullName evidence="2">Uncharacterized protein</fullName>
    </submittedName>
</protein>